<feature type="region of interest" description="Disordered" evidence="1">
    <location>
        <begin position="172"/>
        <end position="209"/>
    </location>
</feature>
<dbReference type="AlphaFoldDB" id="A0A6S5RN45"/>
<feature type="compositionally biased region" description="Basic residues" evidence="1">
    <location>
        <begin position="177"/>
        <end position="187"/>
    </location>
</feature>
<proteinExistence type="predicted"/>
<dbReference type="SUPFAM" id="SSF48403">
    <property type="entry name" value="Ankyrin repeat"/>
    <property type="match status" value="1"/>
</dbReference>
<evidence type="ECO:0000313" key="2">
    <source>
        <dbReference type="EMBL" id="BBT17541.1"/>
    </source>
</evidence>
<dbReference type="Proteomes" id="UP000515591">
    <property type="component" value="Chromosome"/>
</dbReference>
<dbReference type="EMBL" id="AP022213">
    <property type="protein sequence ID" value="BBT17541.1"/>
    <property type="molecule type" value="Genomic_DNA"/>
</dbReference>
<reference evidence="2 3" key="1">
    <citation type="submission" date="2019-12" db="EMBL/GenBank/DDBJ databases">
        <title>complete genome sequences of Pseudomonas otitidis str. WP8-S17-CRE-03 isolated from wastewater treatment plant effluent.</title>
        <authorList>
            <person name="Sekizuka T."/>
            <person name="Itokawa K."/>
            <person name="Yatsu K."/>
            <person name="Inamine Y."/>
            <person name="Kuroda M."/>
        </authorList>
    </citation>
    <scope>NUCLEOTIDE SEQUENCE [LARGE SCALE GENOMIC DNA]</scope>
    <source>
        <strain evidence="2 3">WP8-S17-CRE-03</strain>
    </source>
</reference>
<evidence type="ECO:0008006" key="4">
    <source>
        <dbReference type="Google" id="ProtNLM"/>
    </source>
</evidence>
<accession>A0A6S5RN45</accession>
<gene>
    <name evidence="2" type="ORF">WP8S17C03_35900</name>
</gene>
<dbReference type="RefSeq" id="WP_182850467.1">
    <property type="nucleotide sequence ID" value="NZ_AP022213.1"/>
</dbReference>
<evidence type="ECO:0000313" key="3">
    <source>
        <dbReference type="Proteomes" id="UP000515591"/>
    </source>
</evidence>
<dbReference type="Gene3D" id="1.25.40.20">
    <property type="entry name" value="Ankyrin repeat-containing domain"/>
    <property type="match status" value="1"/>
</dbReference>
<name>A0A6S5RN45_9GAMM</name>
<protein>
    <recommendedName>
        <fullName evidence="4">Ankyrin repeat-containing protein</fullName>
    </recommendedName>
</protein>
<organism evidence="2 3">
    <name type="scientific">Metapseudomonas otitidis</name>
    <dbReference type="NCBI Taxonomy" id="319939"/>
    <lineage>
        <taxon>Bacteria</taxon>
        <taxon>Pseudomonadati</taxon>
        <taxon>Pseudomonadota</taxon>
        <taxon>Gammaproteobacteria</taxon>
        <taxon>Pseudomonadales</taxon>
        <taxon>Pseudomonadaceae</taxon>
        <taxon>Metapseudomonas</taxon>
    </lineage>
</organism>
<sequence length="222" mass="25433">MNTQCVISLIKRIELDHLLDLALNSAPDLHDEPPLPPCGCIRPEHEYAFGRLFDAVRFQPHRLNQLLAAERNLVTAGNGLGENVLHWMAVENRVQEIELLRGLGSPIPAPALVEAVEMGHAETVILLLELGVEVDRQACRIALMENDLAPSKRSLIDRYFRQFGHHLIDQPDVVRPQRMHRRQKRREPHPYRRQPLATQPNRRLSPRRPANQLLQQLRAMGD</sequence>
<dbReference type="InterPro" id="IPR036770">
    <property type="entry name" value="Ankyrin_rpt-contain_sf"/>
</dbReference>
<evidence type="ECO:0000256" key="1">
    <source>
        <dbReference type="SAM" id="MobiDB-lite"/>
    </source>
</evidence>